<proteinExistence type="predicted"/>
<name>A0A2W1NFU8_9FLAO</name>
<accession>A0A2W1NFU8</accession>
<sequence>MENTLDLEYNTSRPKMQIPEYGRNVQKMVDFAITIEDRTVRNKVALAIINVMGELNKHLRDKEDYKHKLWTHLFIISDFQLDVDSPYPLPTREKLAEKPAKVAYPVKDIQFGHYGKTVEDMIAIAADKEPSEEREALIKVIAETMKRFHLAYNTDSIDDEIISQHLKRISKGKIILTDVSFLTPTKEILKDYDSPKKNNTQHKNRKNKNNNNRNNRKRY</sequence>
<feature type="region of interest" description="Disordered" evidence="1">
    <location>
        <begin position="191"/>
        <end position="219"/>
    </location>
</feature>
<protein>
    <submittedName>
        <fullName evidence="2">DUF4290 domain-containing protein</fullName>
    </submittedName>
</protein>
<dbReference type="InterPro" id="IPR025632">
    <property type="entry name" value="DUF4290"/>
</dbReference>
<dbReference type="Pfam" id="PF14123">
    <property type="entry name" value="DUF4290"/>
    <property type="match status" value="1"/>
</dbReference>
<organism evidence="2 3">
    <name type="scientific">Putridiphycobacter roseus</name>
    <dbReference type="NCBI Taxonomy" id="2219161"/>
    <lineage>
        <taxon>Bacteria</taxon>
        <taxon>Pseudomonadati</taxon>
        <taxon>Bacteroidota</taxon>
        <taxon>Flavobacteriia</taxon>
        <taxon>Flavobacteriales</taxon>
        <taxon>Crocinitomicaceae</taxon>
        <taxon>Putridiphycobacter</taxon>
    </lineage>
</organism>
<feature type="compositionally biased region" description="Basic residues" evidence="1">
    <location>
        <begin position="199"/>
        <end position="219"/>
    </location>
</feature>
<dbReference type="Proteomes" id="UP000249248">
    <property type="component" value="Unassembled WGS sequence"/>
</dbReference>
<dbReference type="OrthoDB" id="1466969at2"/>
<evidence type="ECO:0000313" key="3">
    <source>
        <dbReference type="Proteomes" id="UP000249248"/>
    </source>
</evidence>
<dbReference type="AlphaFoldDB" id="A0A2W1NFU8"/>
<keyword evidence="3" id="KW-1185">Reference proteome</keyword>
<reference evidence="2 3" key="1">
    <citation type="submission" date="2018-06" db="EMBL/GenBank/DDBJ databases">
        <title>The draft genome sequence of Crocinitomix sp. SM1701.</title>
        <authorList>
            <person name="Zhang X."/>
        </authorList>
    </citation>
    <scope>NUCLEOTIDE SEQUENCE [LARGE SCALE GENOMIC DNA]</scope>
    <source>
        <strain evidence="2 3">SM1701</strain>
    </source>
</reference>
<evidence type="ECO:0000256" key="1">
    <source>
        <dbReference type="SAM" id="MobiDB-lite"/>
    </source>
</evidence>
<evidence type="ECO:0000313" key="2">
    <source>
        <dbReference type="EMBL" id="PZE16906.1"/>
    </source>
</evidence>
<dbReference type="EMBL" id="QKSB01000006">
    <property type="protein sequence ID" value="PZE16906.1"/>
    <property type="molecule type" value="Genomic_DNA"/>
</dbReference>
<dbReference type="RefSeq" id="WP_111063515.1">
    <property type="nucleotide sequence ID" value="NZ_JBHUCU010000007.1"/>
</dbReference>
<gene>
    <name evidence="2" type="ORF">DNU06_11675</name>
</gene>
<comment type="caution">
    <text evidence="2">The sequence shown here is derived from an EMBL/GenBank/DDBJ whole genome shotgun (WGS) entry which is preliminary data.</text>
</comment>